<protein>
    <submittedName>
        <fullName evidence="2">Uncharacterized protein</fullName>
    </submittedName>
</protein>
<proteinExistence type="predicted"/>
<organism evidence="1 2">
    <name type="scientific">Panagrolaimus davidi</name>
    <dbReference type="NCBI Taxonomy" id="227884"/>
    <lineage>
        <taxon>Eukaryota</taxon>
        <taxon>Metazoa</taxon>
        <taxon>Ecdysozoa</taxon>
        <taxon>Nematoda</taxon>
        <taxon>Chromadorea</taxon>
        <taxon>Rhabditida</taxon>
        <taxon>Tylenchina</taxon>
        <taxon>Panagrolaimomorpha</taxon>
        <taxon>Panagrolaimoidea</taxon>
        <taxon>Panagrolaimidae</taxon>
        <taxon>Panagrolaimus</taxon>
    </lineage>
</organism>
<name>A0A914QKZ2_9BILA</name>
<evidence type="ECO:0000313" key="1">
    <source>
        <dbReference type="Proteomes" id="UP000887578"/>
    </source>
</evidence>
<dbReference type="Proteomes" id="UP000887578">
    <property type="component" value="Unplaced"/>
</dbReference>
<accession>A0A914QKZ2</accession>
<dbReference type="WBParaSite" id="PDA_v2.g4216.t1">
    <property type="protein sequence ID" value="PDA_v2.g4216.t1"/>
    <property type="gene ID" value="PDA_v2.g4216"/>
</dbReference>
<dbReference type="AlphaFoldDB" id="A0A914QKZ2"/>
<sequence length="112" mass="13515">MAKKVEFYKKSLIKLFQALSKENIEKENQLSDLRRSLFNNEKQRNPFQREHNNITAKKRELFELNDSFRRNMENKDRELSGHNYSLHEFEARRYESTINNSILNKAKGNTTY</sequence>
<keyword evidence="1" id="KW-1185">Reference proteome</keyword>
<evidence type="ECO:0000313" key="2">
    <source>
        <dbReference type="WBParaSite" id="PDA_v2.g4216.t1"/>
    </source>
</evidence>
<reference evidence="2" key="1">
    <citation type="submission" date="2022-11" db="UniProtKB">
        <authorList>
            <consortium name="WormBaseParasite"/>
        </authorList>
    </citation>
    <scope>IDENTIFICATION</scope>
</reference>